<keyword evidence="2" id="KW-1185">Reference proteome</keyword>
<reference evidence="1" key="1">
    <citation type="submission" date="2023-05" db="EMBL/GenBank/DDBJ databases">
        <authorList>
            <person name="Huff M."/>
        </authorList>
    </citation>
    <scope>NUCLEOTIDE SEQUENCE</scope>
</reference>
<protein>
    <submittedName>
        <fullName evidence="1">Uncharacterized protein</fullName>
    </submittedName>
</protein>
<dbReference type="InterPro" id="IPR029055">
    <property type="entry name" value="Ntn_hydrolases_N"/>
</dbReference>
<evidence type="ECO:0000313" key="1">
    <source>
        <dbReference type="EMBL" id="CAI9775056.1"/>
    </source>
</evidence>
<evidence type="ECO:0000313" key="2">
    <source>
        <dbReference type="Proteomes" id="UP000834106"/>
    </source>
</evidence>
<dbReference type="InterPro" id="IPR001353">
    <property type="entry name" value="Proteasome_sua/b"/>
</dbReference>
<proteinExistence type="predicted"/>
<dbReference type="Proteomes" id="UP000834106">
    <property type="component" value="Chromosome 13"/>
</dbReference>
<name>A0AAD1ZVF4_9LAMI</name>
<dbReference type="AlphaFoldDB" id="A0AAD1ZVF4"/>
<organism evidence="1 2">
    <name type="scientific">Fraxinus pennsylvanica</name>
    <dbReference type="NCBI Taxonomy" id="56036"/>
    <lineage>
        <taxon>Eukaryota</taxon>
        <taxon>Viridiplantae</taxon>
        <taxon>Streptophyta</taxon>
        <taxon>Embryophyta</taxon>
        <taxon>Tracheophyta</taxon>
        <taxon>Spermatophyta</taxon>
        <taxon>Magnoliopsida</taxon>
        <taxon>eudicotyledons</taxon>
        <taxon>Gunneridae</taxon>
        <taxon>Pentapetalae</taxon>
        <taxon>asterids</taxon>
        <taxon>lamiids</taxon>
        <taxon>Lamiales</taxon>
        <taxon>Oleaceae</taxon>
        <taxon>Oleeae</taxon>
        <taxon>Fraxinus</taxon>
    </lineage>
</organism>
<dbReference type="GO" id="GO:0051603">
    <property type="term" value="P:proteolysis involved in protein catabolic process"/>
    <property type="evidence" value="ECO:0007669"/>
    <property type="project" value="InterPro"/>
</dbReference>
<dbReference type="GO" id="GO:0005839">
    <property type="term" value="C:proteasome core complex"/>
    <property type="evidence" value="ECO:0007669"/>
    <property type="project" value="InterPro"/>
</dbReference>
<dbReference type="SUPFAM" id="SSF56235">
    <property type="entry name" value="N-terminal nucleophile aminohydrolases (Ntn hydrolases)"/>
    <property type="match status" value="1"/>
</dbReference>
<sequence length="157" mass="17307">MHSSDIALHVFVEMCDLHPNVGDGLGVSIDLPITLDAMIIYYTDRFGMFWQCNAKAISSGSEGADSSLQEQYNKDLTLKEAETIALSTLKPRFIWLLSVKTLIEILTTSLQDLSTIALLLLSLSIIELHENKLIGEVPKDIGLLSNLNQLILHTPTA</sequence>
<accession>A0AAD1ZVF4</accession>
<gene>
    <name evidence="1" type="ORF">FPE_LOCUS22486</name>
</gene>
<dbReference type="Pfam" id="PF00227">
    <property type="entry name" value="Proteasome"/>
    <property type="match status" value="1"/>
</dbReference>
<dbReference type="EMBL" id="OU503048">
    <property type="protein sequence ID" value="CAI9775056.1"/>
    <property type="molecule type" value="Genomic_DNA"/>
</dbReference>
<dbReference type="Gene3D" id="3.60.20.10">
    <property type="entry name" value="Glutamine Phosphoribosylpyrophosphate, subunit 1, domain 1"/>
    <property type="match status" value="1"/>
</dbReference>